<gene>
    <name evidence="1" type="ORF">SS37A_25340</name>
</gene>
<accession>A0ABM8EAL3</accession>
<evidence type="ECO:0000313" key="1">
    <source>
        <dbReference type="EMBL" id="BDV35005.1"/>
    </source>
</evidence>
<evidence type="ECO:0008006" key="3">
    <source>
        <dbReference type="Google" id="ProtNLM"/>
    </source>
</evidence>
<proteinExistence type="predicted"/>
<keyword evidence="2" id="KW-1185">Reference proteome</keyword>
<dbReference type="EMBL" id="AP027142">
    <property type="protein sequence ID" value="BDV35005.1"/>
    <property type="molecule type" value="Genomic_DNA"/>
</dbReference>
<reference evidence="1 2" key="1">
    <citation type="journal article" date="2023" name="Int. J. Syst. Evol. Microbiol.">
        <title>Methylocystis iwaonis sp. nov., a type II methane-oxidizing bacterium from surface soil of a rice paddy field in Japan, and emended description of the genus Methylocystis (ex Whittenbury et al. 1970) Bowman et al. 1993.</title>
        <authorList>
            <person name="Kaise H."/>
            <person name="Sawadogo J.B."/>
            <person name="Alam M.S."/>
            <person name="Ueno C."/>
            <person name="Dianou D."/>
            <person name="Shinjo R."/>
            <person name="Asakawa S."/>
        </authorList>
    </citation>
    <scope>NUCLEOTIDE SEQUENCE [LARGE SCALE GENOMIC DNA]</scope>
    <source>
        <strain evidence="1 2">SS37A-Re</strain>
    </source>
</reference>
<organism evidence="1 2">
    <name type="scientific">Methylocystis iwaonis</name>
    <dbReference type="NCBI Taxonomy" id="2885079"/>
    <lineage>
        <taxon>Bacteria</taxon>
        <taxon>Pseudomonadati</taxon>
        <taxon>Pseudomonadota</taxon>
        <taxon>Alphaproteobacteria</taxon>
        <taxon>Hyphomicrobiales</taxon>
        <taxon>Methylocystaceae</taxon>
        <taxon>Methylocystis</taxon>
    </lineage>
</organism>
<name>A0ABM8EAL3_9HYPH</name>
<dbReference type="Proteomes" id="UP001317629">
    <property type="component" value="Chromosome"/>
</dbReference>
<sequence length="101" mass="10606">MVFGVYNSVQQLAAESARASVSGLSATERDQLAKSYVTKNVGVYGMLDPQKLSVATNSQGGTFQVTLTYDMSASPAFKLYNVLASASPTITRSAAVQNGGY</sequence>
<protein>
    <recommendedName>
        <fullName evidence="3">Pilus assembly protein</fullName>
    </recommendedName>
</protein>
<evidence type="ECO:0000313" key="2">
    <source>
        <dbReference type="Proteomes" id="UP001317629"/>
    </source>
</evidence>